<evidence type="ECO:0000313" key="2">
    <source>
        <dbReference type="Proteomes" id="UP000282388"/>
    </source>
</evidence>
<protein>
    <submittedName>
        <fullName evidence="1">Uncharacterized protein</fullName>
    </submittedName>
</protein>
<gene>
    <name evidence="1" type="ORF">D7V32_04810</name>
</gene>
<dbReference type="NCBIfam" id="NF045612">
    <property type="entry name" value="lipo_PTPT"/>
    <property type="match status" value="1"/>
</dbReference>
<keyword evidence="2" id="KW-1185">Reference proteome</keyword>
<dbReference type="InterPro" id="IPR054662">
    <property type="entry name" value="Lipo_PTPT"/>
</dbReference>
<proteinExistence type="predicted"/>
<organism evidence="1 2">
    <name type="scientific">Acinetobacter tianfuensis</name>
    <dbReference type="NCBI Taxonomy" id="2419603"/>
    <lineage>
        <taxon>Bacteria</taxon>
        <taxon>Pseudomonadati</taxon>
        <taxon>Pseudomonadota</taxon>
        <taxon>Gammaproteobacteria</taxon>
        <taxon>Moraxellales</taxon>
        <taxon>Moraxellaceae</taxon>
        <taxon>Acinetobacter</taxon>
    </lineage>
</organism>
<reference evidence="1 2" key="1">
    <citation type="submission" date="2018-09" db="EMBL/GenBank/DDBJ databases">
        <title>The draft genome of Acinetobacter spp. strains.</title>
        <authorList>
            <person name="Qin J."/>
            <person name="Feng Y."/>
            <person name="Zong Z."/>
        </authorList>
    </citation>
    <scope>NUCLEOTIDE SEQUENCE [LARGE SCALE GENOMIC DNA]</scope>
    <source>
        <strain evidence="1 2">WCHAc060012</strain>
    </source>
</reference>
<accession>A0A3A8EPX7</accession>
<evidence type="ECO:0000313" key="1">
    <source>
        <dbReference type="EMBL" id="RKG32790.1"/>
    </source>
</evidence>
<sequence length="331" mass="37235">MERGLIKDPLKDRRCYTKSSTVFFSNLAPKAKITTADFKTAAFRNSLNSADFLTQLNLMGQNGYKFIGYDTPTKDSGIVNTYMKLANDSAKFSHIAENRTNTVVADNYFSWRAQLNEKGKTGYQHLHTIRPTTEMKYIDYFIKKENDTASYTYDSGYVAGAVDPTALETMLNSLGTQGCRIIEFKSYFTGNHPEILDGKVNQPKIATCVNSSAHNGTYSYRYKANPSSTTALQTMLDEQAKEGYRLVSMSLDMSSTNKNGLLFMKDSENTNVGEFKVFSEKVFRNLTFNDVLAQRLNQQGTLGWLFTNGQSMYATNPKSLQTDLSDFNLID</sequence>
<dbReference type="OrthoDB" id="6711069at2"/>
<comment type="caution">
    <text evidence="1">The sequence shown here is derived from an EMBL/GenBank/DDBJ whole genome shotgun (WGS) entry which is preliminary data.</text>
</comment>
<dbReference type="EMBL" id="RAXV01000007">
    <property type="protein sequence ID" value="RKG32790.1"/>
    <property type="molecule type" value="Genomic_DNA"/>
</dbReference>
<dbReference type="AlphaFoldDB" id="A0A3A8EPX7"/>
<dbReference type="Proteomes" id="UP000282388">
    <property type="component" value="Unassembled WGS sequence"/>
</dbReference>
<name>A0A3A8EPX7_9GAMM</name>